<comment type="caution">
    <text evidence="1">The sequence shown here is derived from an EMBL/GenBank/DDBJ whole genome shotgun (WGS) entry which is preliminary data.</text>
</comment>
<accession>A0ABS7XDA4</accession>
<sequence>MTDNSITYHEIDFLLPAQKFSIQFSYISQRGLPFIREYVLRLVHVAPMSKHQIAQFFGLSKREADEVISDLVDRSEITLAMDGRLTLTEKSKSYFPGMGQAPLLSITKESSANLWFDLATFCCFSNQNISDKWRAGVSLKVDESKAAISEKLAEKNFQLQFNQILDRNYLSLINDNTATESPSVYTVKTVKKLRTSLLRLKTSFQMDIDGNPLERNDFSELIDSQFVHELIATELYKSASSSNLVSLLKAMNVVGDTETLKLFDSQSNAFNPNYINDLRLLEEHSNSGRHTFLGPIYSSENWITLQKFLAPIIKKRRDSKEDSGYKPFLWLAPSDKFWGKSERLVSSLSDVISNSTTKTKTLYKPNIYLPINGADDIRTCREWEREFPEYKDYLKGIKEGFLDGNVEILLIEDELAVVSYHFSQPELLPVTLPVGFISTNHSFIAHIGQLVTQYLNDASAFDKPNDCGFISELVKRR</sequence>
<evidence type="ECO:0008006" key="3">
    <source>
        <dbReference type="Google" id="ProtNLM"/>
    </source>
</evidence>
<dbReference type="EMBL" id="JAERPS020000005">
    <property type="protein sequence ID" value="MBZ9612688.1"/>
    <property type="molecule type" value="Genomic_DNA"/>
</dbReference>
<evidence type="ECO:0000313" key="1">
    <source>
        <dbReference type="EMBL" id="MBZ9612688.1"/>
    </source>
</evidence>
<evidence type="ECO:0000313" key="2">
    <source>
        <dbReference type="Proteomes" id="UP000663814"/>
    </source>
</evidence>
<name>A0ABS7XDA4_9GAMM</name>
<proteinExistence type="predicted"/>
<organism evidence="1 2">
    <name type="scientific">Rheinheimera maricola</name>
    <dbReference type="NCBI Taxonomy" id="2793282"/>
    <lineage>
        <taxon>Bacteria</taxon>
        <taxon>Pseudomonadati</taxon>
        <taxon>Pseudomonadota</taxon>
        <taxon>Gammaproteobacteria</taxon>
        <taxon>Chromatiales</taxon>
        <taxon>Chromatiaceae</taxon>
        <taxon>Rheinheimera</taxon>
    </lineage>
</organism>
<protein>
    <recommendedName>
        <fullName evidence="3">MarR family transcriptional regulator</fullName>
    </recommendedName>
</protein>
<gene>
    <name evidence="1" type="ORF">I4W93_013885</name>
</gene>
<reference evidence="1 2" key="1">
    <citation type="submission" date="2021-08" db="EMBL/GenBank/DDBJ databases">
        <title>Rheinheimera aquimaris sp. nov., isolated from seawater of the East Sea in Korea.</title>
        <authorList>
            <person name="Kim K.H."/>
            <person name="Wenting R."/>
            <person name="Kim K.R."/>
            <person name="Jeon C.O."/>
        </authorList>
    </citation>
    <scope>NUCLEOTIDE SEQUENCE [LARGE SCALE GENOMIC DNA]</scope>
    <source>
        <strain evidence="1 2">MA-13</strain>
    </source>
</reference>
<dbReference type="Proteomes" id="UP000663814">
    <property type="component" value="Unassembled WGS sequence"/>
</dbReference>
<keyword evidence="2" id="KW-1185">Reference proteome</keyword>
<dbReference type="RefSeq" id="WP_205312818.1">
    <property type="nucleotide sequence ID" value="NZ_JAERPS020000005.1"/>
</dbReference>